<sequence length="88" mass="9860">MQPTQSLSLKIVEKIAEREEIEPEELHPPIHVAINTDALDSLYQASDSEKNPSKVEFVYRGYTVTIDSTGDVNIEKRVAAFDPDKTTV</sequence>
<evidence type="ECO:0000313" key="2">
    <source>
        <dbReference type="EMBL" id="MFC6768002.1"/>
    </source>
</evidence>
<name>A0ABD5SSJ8_9EURY</name>
<dbReference type="EMBL" id="JBHSWV010000466">
    <property type="protein sequence ID" value="MFC6768002.1"/>
    <property type="molecule type" value="Genomic_DNA"/>
</dbReference>
<reference evidence="2 3" key="1">
    <citation type="journal article" date="2019" name="Int. J. Syst. Evol. Microbiol.">
        <title>The Global Catalogue of Microorganisms (GCM) 10K type strain sequencing project: providing services to taxonomists for standard genome sequencing and annotation.</title>
        <authorList>
            <consortium name="The Broad Institute Genomics Platform"/>
            <consortium name="The Broad Institute Genome Sequencing Center for Infectious Disease"/>
            <person name="Wu L."/>
            <person name="Ma J."/>
        </authorList>
    </citation>
    <scope>NUCLEOTIDE SEQUENCE [LARGE SCALE GENOMIC DNA]</scope>
    <source>
        <strain evidence="2 3">LMG 29247</strain>
    </source>
</reference>
<dbReference type="InterPro" id="IPR040624">
    <property type="entry name" value="HalOD1"/>
</dbReference>
<comment type="caution">
    <text evidence="2">The sequence shown here is derived from an EMBL/GenBank/DDBJ whole genome shotgun (WGS) entry which is preliminary data.</text>
</comment>
<keyword evidence="3" id="KW-1185">Reference proteome</keyword>
<dbReference type="AlphaFoldDB" id="A0ABD5SSJ8"/>
<dbReference type="Pfam" id="PF18545">
    <property type="entry name" value="HalOD1"/>
    <property type="match status" value="1"/>
</dbReference>
<accession>A0ABD5SSJ8</accession>
<evidence type="ECO:0000313" key="3">
    <source>
        <dbReference type="Proteomes" id="UP001596383"/>
    </source>
</evidence>
<evidence type="ECO:0000259" key="1">
    <source>
        <dbReference type="Pfam" id="PF18545"/>
    </source>
</evidence>
<feature type="domain" description="Halobacterial output" evidence="1">
    <location>
        <begin position="4"/>
        <end position="75"/>
    </location>
</feature>
<protein>
    <submittedName>
        <fullName evidence="2">HalOD1 output domain-containing protein</fullName>
    </submittedName>
</protein>
<proteinExistence type="predicted"/>
<gene>
    <name evidence="2" type="ORF">ACFQE6_24285</name>
</gene>
<dbReference type="Proteomes" id="UP001596383">
    <property type="component" value="Unassembled WGS sequence"/>
</dbReference>
<organism evidence="2 3">
    <name type="scientific">Natrinema soli</name>
    <dbReference type="NCBI Taxonomy" id="1930624"/>
    <lineage>
        <taxon>Archaea</taxon>
        <taxon>Methanobacteriati</taxon>
        <taxon>Methanobacteriota</taxon>
        <taxon>Stenosarchaea group</taxon>
        <taxon>Halobacteria</taxon>
        <taxon>Halobacteriales</taxon>
        <taxon>Natrialbaceae</taxon>
        <taxon>Natrinema</taxon>
    </lineage>
</organism>